<protein>
    <submittedName>
        <fullName evidence="1">5452_t:CDS:1</fullName>
    </submittedName>
</protein>
<evidence type="ECO:0000313" key="2">
    <source>
        <dbReference type="Proteomes" id="UP000789920"/>
    </source>
</evidence>
<sequence>MNSDYTSKKIKTTEKYLEEELHYYSELYLLRTTETPILLGKYSTRTQLIFTPKYGIPGGKQEYPHEIFERIAERETLEETRILIYQEKLIEIEHSYYLPKDTNGYNTTNTTEIKTYIHPSNNQEPLQIEPNNYKTWKYYTKPEILDHIIIIPELQLQLNLIFYSIENY</sequence>
<dbReference type="EMBL" id="CAJVQC010005435">
    <property type="protein sequence ID" value="CAG8554124.1"/>
    <property type="molecule type" value="Genomic_DNA"/>
</dbReference>
<evidence type="ECO:0000313" key="1">
    <source>
        <dbReference type="EMBL" id="CAG8554124.1"/>
    </source>
</evidence>
<keyword evidence="2" id="KW-1185">Reference proteome</keyword>
<organism evidence="1 2">
    <name type="scientific">Racocetra persica</name>
    <dbReference type="NCBI Taxonomy" id="160502"/>
    <lineage>
        <taxon>Eukaryota</taxon>
        <taxon>Fungi</taxon>
        <taxon>Fungi incertae sedis</taxon>
        <taxon>Mucoromycota</taxon>
        <taxon>Glomeromycotina</taxon>
        <taxon>Glomeromycetes</taxon>
        <taxon>Diversisporales</taxon>
        <taxon>Gigasporaceae</taxon>
        <taxon>Racocetra</taxon>
    </lineage>
</organism>
<gene>
    <name evidence="1" type="ORF">RPERSI_LOCUS4084</name>
</gene>
<reference evidence="1" key="1">
    <citation type="submission" date="2021-06" db="EMBL/GenBank/DDBJ databases">
        <authorList>
            <person name="Kallberg Y."/>
            <person name="Tangrot J."/>
            <person name="Rosling A."/>
        </authorList>
    </citation>
    <scope>NUCLEOTIDE SEQUENCE</scope>
    <source>
        <strain evidence="1">MA461A</strain>
    </source>
</reference>
<dbReference type="Proteomes" id="UP000789920">
    <property type="component" value="Unassembled WGS sequence"/>
</dbReference>
<comment type="caution">
    <text evidence="1">The sequence shown here is derived from an EMBL/GenBank/DDBJ whole genome shotgun (WGS) entry which is preliminary data.</text>
</comment>
<accession>A0ACA9M1H5</accession>
<proteinExistence type="predicted"/>
<name>A0ACA9M1H5_9GLOM</name>